<dbReference type="PROSITE" id="PS00924">
    <property type="entry name" value="ASP_GLU_RACEMASE_2"/>
    <property type="match status" value="1"/>
</dbReference>
<evidence type="ECO:0000256" key="1">
    <source>
        <dbReference type="ARBA" id="ARBA00007847"/>
    </source>
</evidence>
<dbReference type="NCBIfam" id="TIGR00035">
    <property type="entry name" value="asp_race"/>
    <property type="match status" value="1"/>
</dbReference>
<accession>A0ABU0A0N2</accession>
<dbReference type="PANTHER" id="PTHR21198">
    <property type="entry name" value="GLUTAMATE RACEMASE"/>
    <property type="match status" value="1"/>
</dbReference>
<dbReference type="GO" id="GO:0047689">
    <property type="term" value="F:aspartate racemase activity"/>
    <property type="evidence" value="ECO:0007669"/>
    <property type="project" value="UniProtKB-EC"/>
</dbReference>
<evidence type="ECO:0000256" key="2">
    <source>
        <dbReference type="ARBA" id="ARBA00023235"/>
    </source>
</evidence>
<dbReference type="InterPro" id="IPR004380">
    <property type="entry name" value="Asp_race"/>
</dbReference>
<dbReference type="SUPFAM" id="SSF53681">
    <property type="entry name" value="Aspartate/glutamate racemase"/>
    <property type="match status" value="2"/>
</dbReference>
<dbReference type="PANTHER" id="PTHR21198:SF7">
    <property type="entry name" value="ASPARTATE-GLUTAMATE RACEMASE FAMILY"/>
    <property type="match status" value="1"/>
</dbReference>
<dbReference type="InterPro" id="IPR018187">
    <property type="entry name" value="Asp/Glu_racemase_AS_1"/>
</dbReference>
<name>A0ABU0A0N2_9BACI</name>
<comment type="similarity">
    <text evidence="1">Belongs to the aspartate/glutamate racemases family.</text>
</comment>
<dbReference type="Proteomes" id="UP001230005">
    <property type="component" value="Unassembled WGS sequence"/>
</dbReference>
<evidence type="ECO:0000313" key="4">
    <source>
        <dbReference type="Proteomes" id="UP001230005"/>
    </source>
</evidence>
<protein>
    <submittedName>
        <fullName evidence="3">Aspartate racemase</fullName>
        <ecNumber evidence="3">5.1.1.13</ecNumber>
    </submittedName>
</protein>
<organism evidence="3 4">
    <name type="scientific">Evansella vedderi</name>
    <dbReference type="NCBI Taxonomy" id="38282"/>
    <lineage>
        <taxon>Bacteria</taxon>
        <taxon>Bacillati</taxon>
        <taxon>Bacillota</taxon>
        <taxon>Bacilli</taxon>
        <taxon>Bacillales</taxon>
        <taxon>Bacillaceae</taxon>
        <taxon>Evansella</taxon>
    </lineage>
</organism>
<dbReference type="InterPro" id="IPR033134">
    <property type="entry name" value="Asp/Glu_racemase_AS_2"/>
</dbReference>
<keyword evidence="4" id="KW-1185">Reference proteome</keyword>
<dbReference type="EC" id="5.1.1.13" evidence="3"/>
<dbReference type="PROSITE" id="PS00923">
    <property type="entry name" value="ASP_GLU_RACEMASE_1"/>
    <property type="match status" value="1"/>
</dbReference>
<dbReference type="InterPro" id="IPR015942">
    <property type="entry name" value="Asp/Glu/hydantoin_racemase"/>
</dbReference>
<dbReference type="RefSeq" id="WP_307327147.1">
    <property type="nucleotide sequence ID" value="NZ_JAUSUG010000013.1"/>
</dbReference>
<keyword evidence="2 3" id="KW-0413">Isomerase</keyword>
<sequence length="229" mass="25670">MKTLGLIGGLSWESSTEYYRYINTFVKEERGGLNSAKCLMHSFNFAEIVEMQHNGEWEKATQTMVDAAKKLEECGAEAIVICTNTMHKMAEVIEENVKIPLIHIADATAVKIKEQDLVTVGLLGTNFTMKQDFYKKRLKKHGIDVIVPDEEDQQIVHNVIYEELCQGVIKESSKEAYLKILSRLADKGAQGVVLGCTEIPLLINQNDTSLPLFNTTYIHSKVAAEFATK</sequence>
<reference evidence="3 4" key="1">
    <citation type="submission" date="2023-07" db="EMBL/GenBank/DDBJ databases">
        <title>Genomic Encyclopedia of Type Strains, Phase IV (KMG-IV): sequencing the most valuable type-strain genomes for metagenomic binning, comparative biology and taxonomic classification.</title>
        <authorList>
            <person name="Goeker M."/>
        </authorList>
    </citation>
    <scope>NUCLEOTIDE SEQUENCE [LARGE SCALE GENOMIC DNA]</scope>
    <source>
        <strain evidence="3 4">DSM 9768</strain>
    </source>
</reference>
<dbReference type="InterPro" id="IPR001920">
    <property type="entry name" value="Asp/Glu_race"/>
</dbReference>
<dbReference type="Gene3D" id="3.40.50.1860">
    <property type="match status" value="2"/>
</dbReference>
<gene>
    <name evidence="3" type="ORF">J2S74_003279</name>
</gene>
<evidence type="ECO:0000313" key="3">
    <source>
        <dbReference type="EMBL" id="MDQ0255895.1"/>
    </source>
</evidence>
<dbReference type="EMBL" id="JAUSUG010000013">
    <property type="protein sequence ID" value="MDQ0255895.1"/>
    <property type="molecule type" value="Genomic_DNA"/>
</dbReference>
<comment type="caution">
    <text evidence="3">The sequence shown here is derived from an EMBL/GenBank/DDBJ whole genome shotgun (WGS) entry which is preliminary data.</text>
</comment>
<proteinExistence type="inferred from homology"/>
<dbReference type="Pfam" id="PF01177">
    <property type="entry name" value="Asp_Glu_race"/>
    <property type="match status" value="1"/>
</dbReference>